<dbReference type="Gene3D" id="2.60.120.260">
    <property type="entry name" value="Galactose-binding domain-like"/>
    <property type="match status" value="1"/>
</dbReference>
<dbReference type="Proteomes" id="UP000607796">
    <property type="component" value="Unassembled WGS sequence"/>
</dbReference>
<evidence type="ECO:0000313" key="2">
    <source>
        <dbReference type="Proteomes" id="UP000607796"/>
    </source>
</evidence>
<dbReference type="EMBL" id="JADFFK010000012">
    <property type="protein sequence ID" value="MBE9638465.1"/>
    <property type="molecule type" value="Genomic_DNA"/>
</dbReference>
<organism evidence="1 2">
    <name type="scientific">Salipiger mangrovisoli</name>
    <dbReference type="NCBI Taxonomy" id="2865933"/>
    <lineage>
        <taxon>Bacteria</taxon>
        <taxon>Pseudomonadati</taxon>
        <taxon>Pseudomonadota</taxon>
        <taxon>Alphaproteobacteria</taxon>
        <taxon>Rhodobacterales</taxon>
        <taxon>Roseobacteraceae</taxon>
        <taxon>Salipiger</taxon>
    </lineage>
</organism>
<proteinExistence type="predicted"/>
<sequence length="129" mass="13529">MSLDGFVVADNGHASNDQLIKATGSGAHVAGFGFAAADGIYNLKLGYYDESDGQAQLQVLVNGEIIDSFVWDADAGSAIVDSTSYAERELTAIALNAGDLLELSGTPNGGEPLRIDFLEYVFVDDLPVV</sequence>
<reference evidence="1 2" key="1">
    <citation type="journal article" date="2021" name="Int. J. Syst. Evol. Microbiol.">
        <title>Salipiger mangrovisoli sp. nov., isolated from mangrove soil and the proposal for the reclassification of Paraphaeobacter pallidus as Salipiger pallidus comb. nov.</title>
        <authorList>
            <person name="Du J."/>
            <person name="Liu Y."/>
            <person name="Pei T."/>
            <person name="Deng M.R."/>
            <person name="Zhu H."/>
        </authorList>
    </citation>
    <scope>NUCLEOTIDE SEQUENCE [LARGE SCALE GENOMIC DNA]</scope>
    <source>
        <strain evidence="1 2">6D45A</strain>
    </source>
</reference>
<comment type="caution">
    <text evidence="1">The sequence shown here is derived from an EMBL/GenBank/DDBJ whole genome shotgun (WGS) entry which is preliminary data.</text>
</comment>
<dbReference type="RefSeq" id="WP_194135763.1">
    <property type="nucleotide sequence ID" value="NZ_JADFFK010000012.1"/>
</dbReference>
<name>A0ABR9X4P0_9RHOB</name>
<keyword evidence="2" id="KW-1185">Reference proteome</keyword>
<gene>
    <name evidence="1" type="ORF">IQ782_16545</name>
</gene>
<accession>A0ABR9X4P0</accession>
<evidence type="ECO:0000313" key="1">
    <source>
        <dbReference type="EMBL" id="MBE9638465.1"/>
    </source>
</evidence>
<protein>
    <submittedName>
        <fullName evidence="1">Uncharacterized protein</fullName>
    </submittedName>
</protein>